<proteinExistence type="inferred from homology"/>
<accession>A0ABW3HMM4</accession>
<dbReference type="GO" id="GO:0004674">
    <property type="term" value="F:protein serine/threonine kinase activity"/>
    <property type="evidence" value="ECO:0007669"/>
    <property type="project" value="UniProtKB-EC"/>
</dbReference>
<dbReference type="RefSeq" id="WP_377562563.1">
    <property type="nucleotide sequence ID" value="NZ_JBHTJZ010000005.1"/>
</dbReference>
<dbReference type="Proteomes" id="UP001596989">
    <property type="component" value="Unassembled WGS sequence"/>
</dbReference>
<keyword evidence="1 7" id="KW-0723">Serine/threonine-protein kinase</keyword>
<evidence type="ECO:0000256" key="2">
    <source>
        <dbReference type="ARBA" id="ARBA00022679"/>
    </source>
</evidence>
<dbReference type="InterPro" id="IPR010194">
    <property type="entry name" value="Anti-sigma_F"/>
</dbReference>
<dbReference type="PANTHER" id="PTHR35526:SF3">
    <property type="entry name" value="ANTI-SIGMA-F FACTOR RSBW"/>
    <property type="match status" value="1"/>
</dbReference>
<dbReference type="Pfam" id="PF13581">
    <property type="entry name" value="HATPase_c_2"/>
    <property type="match status" value="1"/>
</dbReference>
<keyword evidence="2 7" id="KW-0808">Transferase</keyword>
<dbReference type="InterPro" id="IPR003594">
    <property type="entry name" value="HATPase_dom"/>
</dbReference>
<keyword evidence="10" id="KW-1185">Reference proteome</keyword>
<dbReference type="SMART" id="SM00387">
    <property type="entry name" value="HATPase_c"/>
    <property type="match status" value="1"/>
</dbReference>
<dbReference type="EMBL" id="JBHTJZ010000005">
    <property type="protein sequence ID" value="MFD0958757.1"/>
    <property type="molecule type" value="Genomic_DNA"/>
</dbReference>
<evidence type="ECO:0000256" key="1">
    <source>
        <dbReference type="ARBA" id="ARBA00022527"/>
    </source>
</evidence>
<evidence type="ECO:0000259" key="8">
    <source>
        <dbReference type="SMART" id="SM00387"/>
    </source>
</evidence>
<evidence type="ECO:0000256" key="4">
    <source>
        <dbReference type="ARBA" id="ARBA00022777"/>
    </source>
</evidence>
<keyword evidence="6 7" id="KW-0749">Sporulation</keyword>
<dbReference type="EC" id="2.7.11.1" evidence="7"/>
<evidence type="ECO:0000256" key="6">
    <source>
        <dbReference type="ARBA" id="ARBA00022969"/>
    </source>
</evidence>
<gene>
    <name evidence="7 9" type="primary">spoIIAB</name>
    <name evidence="9" type="ORF">ACFQ2I_05075</name>
</gene>
<evidence type="ECO:0000313" key="10">
    <source>
        <dbReference type="Proteomes" id="UP001596989"/>
    </source>
</evidence>
<evidence type="ECO:0000256" key="5">
    <source>
        <dbReference type="ARBA" id="ARBA00022840"/>
    </source>
</evidence>
<dbReference type="SUPFAM" id="SSF55874">
    <property type="entry name" value="ATPase domain of HSP90 chaperone/DNA topoisomerase II/histidine kinase"/>
    <property type="match status" value="1"/>
</dbReference>
<dbReference type="InterPro" id="IPR036890">
    <property type="entry name" value="HATPase_C_sf"/>
</dbReference>
<dbReference type="Gene3D" id="3.30.565.10">
    <property type="entry name" value="Histidine kinase-like ATPase, C-terminal domain"/>
    <property type="match status" value="1"/>
</dbReference>
<comment type="similarity">
    <text evidence="7">Belongs to the anti-sigma-factor family.</text>
</comment>
<organism evidence="9 10">
    <name type="scientific">Paenibacillus chungangensis</name>
    <dbReference type="NCBI Taxonomy" id="696535"/>
    <lineage>
        <taxon>Bacteria</taxon>
        <taxon>Bacillati</taxon>
        <taxon>Bacillota</taxon>
        <taxon>Bacilli</taxon>
        <taxon>Bacillales</taxon>
        <taxon>Paenibacillaceae</taxon>
        <taxon>Paenibacillus</taxon>
    </lineage>
</organism>
<name>A0ABW3HMM4_9BACL</name>
<dbReference type="InterPro" id="IPR050267">
    <property type="entry name" value="Anti-sigma-factor_SerPK"/>
</dbReference>
<reference evidence="10" key="1">
    <citation type="journal article" date="2019" name="Int. J. Syst. Evol. Microbiol.">
        <title>The Global Catalogue of Microorganisms (GCM) 10K type strain sequencing project: providing services to taxonomists for standard genome sequencing and annotation.</title>
        <authorList>
            <consortium name="The Broad Institute Genomics Platform"/>
            <consortium name="The Broad Institute Genome Sequencing Center for Infectious Disease"/>
            <person name="Wu L."/>
            <person name="Ma J."/>
        </authorList>
    </citation>
    <scope>NUCLEOTIDE SEQUENCE [LARGE SCALE GENOMIC DNA]</scope>
    <source>
        <strain evidence="10">CCUG 59129</strain>
    </source>
</reference>
<comment type="caution">
    <text evidence="9">The sequence shown here is derived from an EMBL/GenBank/DDBJ whole genome shotgun (WGS) entry which is preliminary data.</text>
</comment>
<protein>
    <recommendedName>
        <fullName evidence="7">Anti-sigma F factor</fullName>
        <ecNumber evidence="7">2.7.11.1</ecNumber>
    </recommendedName>
    <alternativeName>
        <fullName evidence="7">Stage II sporulation protein AB</fullName>
    </alternativeName>
</protein>
<comment type="catalytic activity">
    <reaction evidence="7">
        <text>L-seryl-[protein] + ATP = O-phospho-L-seryl-[protein] + ADP + H(+)</text>
        <dbReference type="Rhea" id="RHEA:17989"/>
        <dbReference type="Rhea" id="RHEA-COMP:9863"/>
        <dbReference type="Rhea" id="RHEA-COMP:11604"/>
        <dbReference type="ChEBI" id="CHEBI:15378"/>
        <dbReference type="ChEBI" id="CHEBI:29999"/>
        <dbReference type="ChEBI" id="CHEBI:30616"/>
        <dbReference type="ChEBI" id="CHEBI:83421"/>
        <dbReference type="ChEBI" id="CHEBI:456216"/>
        <dbReference type="EC" id="2.7.11.1"/>
    </reaction>
</comment>
<evidence type="ECO:0000313" key="9">
    <source>
        <dbReference type="EMBL" id="MFD0958757.1"/>
    </source>
</evidence>
<keyword evidence="3 7" id="KW-0547">Nucleotide-binding</keyword>
<evidence type="ECO:0000256" key="7">
    <source>
        <dbReference type="HAMAP-Rule" id="MF_00637"/>
    </source>
</evidence>
<keyword evidence="4 7" id="KW-0418">Kinase</keyword>
<sequence length="148" mass="16388">MKGTNEMKLLFSARSENEAFARVAVAAFVSQLDPTMEELNDLKTAVSEAVTNAIIHGYDNDGKRQVCVEGVIDQDRVTIIVSDEGSGIEDLELARQPLYTSRPELERSGMGFTIMENFMDQFEVSSKVGGGTRVAMMKRIESKKALYN</sequence>
<feature type="domain" description="Histidine kinase/HSP90-like ATPase" evidence="8">
    <location>
        <begin position="37"/>
        <end position="142"/>
    </location>
</feature>
<keyword evidence="5 7" id="KW-0067">ATP-binding</keyword>
<evidence type="ECO:0000256" key="3">
    <source>
        <dbReference type="ARBA" id="ARBA00022741"/>
    </source>
</evidence>
<comment type="function">
    <text evidence="7">Binds to sigma F and blocks its ability to form an RNA polymerase holoenzyme (E-sigma F). Phosphorylates SpoIIAA on a serine residue. This phosphorylation may enable SpoIIAA to act as an anti-anti-sigma factor that counteracts SpoIIAB and thus releases sigma F from inhibition.</text>
</comment>
<dbReference type="HAMAP" id="MF_00637">
    <property type="entry name" value="Anti_sigma_F"/>
    <property type="match status" value="1"/>
</dbReference>
<dbReference type="PANTHER" id="PTHR35526">
    <property type="entry name" value="ANTI-SIGMA-F FACTOR RSBW-RELATED"/>
    <property type="match status" value="1"/>
</dbReference>
<comment type="catalytic activity">
    <reaction evidence="7">
        <text>L-threonyl-[protein] + ATP = O-phospho-L-threonyl-[protein] + ADP + H(+)</text>
        <dbReference type="Rhea" id="RHEA:46608"/>
        <dbReference type="Rhea" id="RHEA-COMP:11060"/>
        <dbReference type="Rhea" id="RHEA-COMP:11605"/>
        <dbReference type="ChEBI" id="CHEBI:15378"/>
        <dbReference type="ChEBI" id="CHEBI:30013"/>
        <dbReference type="ChEBI" id="CHEBI:30616"/>
        <dbReference type="ChEBI" id="CHEBI:61977"/>
        <dbReference type="ChEBI" id="CHEBI:456216"/>
        <dbReference type="EC" id="2.7.11.1"/>
    </reaction>
</comment>
<dbReference type="NCBIfam" id="TIGR01925">
    <property type="entry name" value="spIIAB"/>
    <property type="match status" value="1"/>
</dbReference>